<dbReference type="Pfam" id="PF07992">
    <property type="entry name" value="Pyr_redox_2"/>
    <property type="match status" value="1"/>
</dbReference>
<keyword evidence="6" id="KW-0547">Nucleotide-binding</keyword>
<accession>A0A5Q2RK24</accession>
<evidence type="ECO:0000256" key="1">
    <source>
        <dbReference type="ARBA" id="ARBA00007532"/>
    </source>
</evidence>
<feature type="binding site" evidence="6">
    <location>
        <position position="112"/>
    </location>
    <ligand>
        <name>FAD</name>
        <dbReference type="ChEBI" id="CHEBI:57692"/>
    </ligand>
</feature>
<evidence type="ECO:0000313" key="9">
    <source>
        <dbReference type="EMBL" id="QGG95834.1"/>
    </source>
</evidence>
<evidence type="ECO:0000313" key="10">
    <source>
        <dbReference type="Proteomes" id="UP000334019"/>
    </source>
</evidence>
<reference evidence="9 10" key="1">
    <citation type="submission" date="2019-11" db="EMBL/GenBank/DDBJ databases">
        <authorList>
            <person name="He Y."/>
        </authorList>
    </citation>
    <scope>NUCLEOTIDE SEQUENCE [LARGE SCALE GENOMIC DNA]</scope>
    <source>
        <strain evidence="9 10">SCSIO 58843</strain>
    </source>
</reference>
<dbReference type="Gene3D" id="3.50.50.60">
    <property type="entry name" value="FAD/NAD(P)-binding domain"/>
    <property type="match status" value="2"/>
</dbReference>
<feature type="binding site" evidence="6">
    <location>
        <position position="49"/>
    </location>
    <ligand>
        <name>FAD</name>
        <dbReference type="ChEBI" id="CHEBI:57692"/>
    </ligand>
</feature>
<proteinExistence type="inferred from homology"/>
<organism evidence="9 10">
    <name type="scientific">Actinomarinicola tropica</name>
    <dbReference type="NCBI Taxonomy" id="2789776"/>
    <lineage>
        <taxon>Bacteria</taxon>
        <taxon>Bacillati</taxon>
        <taxon>Actinomycetota</taxon>
        <taxon>Acidimicrobiia</taxon>
        <taxon>Acidimicrobiales</taxon>
        <taxon>Iamiaceae</taxon>
        <taxon>Actinomarinicola</taxon>
    </lineage>
</organism>
<feature type="domain" description="FAD/NAD(P)-binding" evidence="8">
    <location>
        <begin position="4"/>
        <end position="320"/>
    </location>
</feature>
<evidence type="ECO:0000256" key="4">
    <source>
        <dbReference type="ARBA" id="ARBA00023002"/>
    </source>
</evidence>
<dbReference type="RefSeq" id="WP_153759940.1">
    <property type="nucleotide sequence ID" value="NZ_CP045851.1"/>
</dbReference>
<dbReference type="PRINTS" id="PR00411">
    <property type="entry name" value="PNDRDTASEI"/>
</dbReference>
<gene>
    <name evidence="9" type="ORF">GH723_12400</name>
</gene>
<feature type="binding site" evidence="6">
    <location>
        <begin position="177"/>
        <end position="184"/>
    </location>
    <ligand>
        <name>NAD(+)</name>
        <dbReference type="ChEBI" id="CHEBI:57540"/>
    </ligand>
</feature>
<dbReference type="InterPro" id="IPR001100">
    <property type="entry name" value="Pyr_nuc-diS_OxRdtase"/>
</dbReference>
<dbReference type="PRINTS" id="PR00368">
    <property type="entry name" value="FADPNR"/>
</dbReference>
<name>A0A5Q2RK24_9ACTN</name>
<dbReference type="PANTHER" id="PTHR43014:SF1">
    <property type="entry name" value="NAD(P)H DEHYDROGENASE (QUINONE)"/>
    <property type="match status" value="1"/>
</dbReference>
<dbReference type="FunFam" id="3.30.390.30:FF:000001">
    <property type="entry name" value="Dihydrolipoyl dehydrogenase"/>
    <property type="match status" value="1"/>
</dbReference>
<dbReference type="AlphaFoldDB" id="A0A5Q2RK24"/>
<evidence type="ECO:0000256" key="2">
    <source>
        <dbReference type="ARBA" id="ARBA00022630"/>
    </source>
</evidence>
<evidence type="ECO:0000259" key="7">
    <source>
        <dbReference type="Pfam" id="PF02852"/>
    </source>
</evidence>
<dbReference type="EMBL" id="CP045851">
    <property type="protein sequence ID" value="QGG95834.1"/>
    <property type="molecule type" value="Genomic_DNA"/>
</dbReference>
<dbReference type="InterPro" id="IPR036188">
    <property type="entry name" value="FAD/NAD-bd_sf"/>
</dbReference>
<sequence length="454" mass="47494">MAKRVVIIGGGPGGNQAATLAARLGAEVTLIERDIVGGAAHLWDCIPSKAMIATGGALTFVERAERMGLAVPDAGVHPEALRERIQGIEDRLEHSVTGLLESQGVRIIRGTGRLTGPHTVVADTADGEVALEADVVVLSTGSRPRIPEWAAVDGQRILTTRDAYPPPEMPEHLVVIGSGVTGVEFVHMFRSFGSEVTLIVSRQQVLPQKDPEVAAALEEDFLRRGVKLLKGARAEGIDVSDDGVLVRCDDGRSVRGSHALLAIGSIPNSDGLGLEAAGVEVDGGGYVVVNRNMQSSVPHIYVAGDLSGKLPLSSVATMQGRKIAEHAMGLHIGRPHRHLDYDKAASAIFTEPEIADVGLAEADAFAEGRKIRVTKVPFSSSAKALINDDPRGFVKLVSDPATGVVLGGSIVGKHAAELISVVALAVTARLTVSDIVESILVHPALSEALAEAAE</sequence>
<feature type="active site" description="Proton acceptor" evidence="5">
    <location>
        <position position="442"/>
    </location>
</feature>
<feature type="domain" description="Pyridine nucleotide-disulphide oxidoreductase dimerisation" evidence="7">
    <location>
        <begin position="345"/>
        <end position="453"/>
    </location>
</feature>
<keyword evidence="3 6" id="KW-0274">FAD</keyword>
<evidence type="ECO:0000256" key="5">
    <source>
        <dbReference type="PIRSR" id="PIRSR000350-2"/>
    </source>
</evidence>
<keyword evidence="10" id="KW-1185">Reference proteome</keyword>
<feature type="binding site" evidence="6">
    <location>
        <begin position="140"/>
        <end position="142"/>
    </location>
    <ligand>
        <name>FAD</name>
        <dbReference type="ChEBI" id="CHEBI:57692"/>
    </ligand>
</feature>
<keyword evidence="2" id="KW-0285">Flavoprotein</keyword>
<comment type="cofactor">
    <cofactor evidence="6">
        <name>FAD</name>
        <dbReference type="ChEBI" id="CHEBI:57692"/>
    </cofactor>
    <text evidence="6">Binds 1 FAD per subunit.</text>
</comment>
<dbReference type="PANTHER" id="PTHR43014">
    <property type="entry name" value="MERCURIC REDUCTASE"/>
    <property type="match status" value="1"/>
</dbReference>
<dbReference type="InterPro" id="IPR016156">
    <property type="entry name" value="FAD/NAD-linked_Rdtase_dimer_sf"/>
</dbReference>
<comment type="similarity">
    <text evidence="1">Belongs to the class-I pyridine nucleotide-disulfide oxidoreductase family.</text>
</comment>
<feature type="binding site" evidence="6">
    <location>
        <position position="264"/>
    </location>
    <ligand>
        <name>NAD(+)</name>
        <dbReference type="ChEBI" id="CHEBI:57540"/>
    </ligand>
</feature>
<evidence type="ECO:0000256" key="3">
    <source>
        <dbReference type="ARBA" id="ARBA00022827"/>
    </source>
</evidence>
<dbReference type="Pfam" id="PF02852">
    <property type="entry name" value="Pyr_redox_dim"/>
    <property type="match status" value="1"/>
</dbReference>
<dbReference type="Gene3D" id="3.30.390.30">
    <property type="match status" value="1"/>
</dbReference>
<evidence type="ECO:0000259" key="8">
    <source>
        <dbReference type="Pfam" id="PF07992"/>
    </source>
</evidence>
<dbReference type="InterPro" id="IPR004099">
    <property type="entry name" value="Pyr_nucl-diS_OxRdtase_dimer"/>
</dbReference>
<dbReference type="SUPFAM" id="SSF55424">
    <property type="entry name" value="FAD/NAD-linked reductases, dimerisation (C-terminal) domain"/>
    <property type="match status" value="1"/>
</dbReference>
<dbReference type="SUPFAM" id="SSF51905">
    <property type="entry name" value="FAD/NAD(P)-binding domain"/>
    <property type="match status" value="1"/>
</dbReference>
<dbReference type="PIRSF" id="PIRSF000350">
    <property type="entry name" value="Mercury_reductase_MerA"/>
    <property type="match status" value="1"/>
</dbReference>
<keyword evidence="4" id="KW-0560">Oxidoreductase</keyword>
<evidence type="ECO:0000256" key="6">
    <source>
        <dbReference type="PIRSR" id="PIRSR000350-3"/>
    </source>
</evidence>
<dbReference type="GO" id="GO:0003955">
    <property type="term" value="F:NAD(P)H dehydrogenase (quinone) activity"/>
    <property type="evidence" value="ECO:0007669"/>
    <property type="project" value="TreeGrafter"/>
</dbReference>
<protein>
    <submittedName>
        <fullName evidence="9">FAD-dependent oxidoreductase</fullName>
    </submittedName>
</protein>
<feature type="binding site" evidence="6">
    <location>
        <position position="305"/>
    </location>
    <ligand>
        <name>NAD(+)</name>
        <dbReference type="ChEBI" id="CHEBI:57540"/>
    </ligand>
</feature>
<dbReference type="GO" id="GO:0050660">
    <property type="term" value="F:flavin adenine dinucleotide binding"/>
    <property type="evidence" value="ECO:0007669"/>
    <property type="project" value="TreeGrafter"/>
</dbReference>
<dbReference type="Proteomes" id="UP000334019">
    <property type="component" value="Chromosome"/>
</dbReference>
<dbReference type="InterPro" id="IPR023753">
    <property type="entry name" value="FAD/NAD-binding_dom"/>
</dbReference>
<keyword evidence="6" id="KW-0520">NAD</keyword>
<dbReference type="KEGG" id="atq:GH723_12400"/>